<accession>A0A0E9SEQ6</accession>
<keyword evidence="1" id="KW-0732">Signal</keyword>
<dbReference type="AlphaFoldDB" id="A0A0E9SEQ6"/>
<evidence type="ECO:0008006" key="3">
    <source>
        <dbReference type="Google" id="ProtNLM"/>
    </source>
</evidence>
<proteinExistence type="predicted"/>
<reference evidence="2" key="2">
    <citation type="journal article" date="2015" name="Fish Shellfish Immunol.">
        <title>Early steps in the European eel (Anguilla anguilla)-Vibrio vulnificus interaction in the gills: Role of the RtxA13 toxin.</title>
        <authorList>
            <person name="Callol A."/>
            <person name="Pajuelo D."/>
            <person name="Ebbesson L."/>
            <person name="Teles M."/>
            <person name="MacKenzie S."/>
            <person name="Amaro C."/>
        </authorList>
    </citation>
    <scope>NUCLEOTIDE SEQUENCE</scope>
</reference>
<evidence type="ECO:0000313" key="2">
    <source>
        <dbReference type="EMBL" id="JAH39756.1"/>
    </source>
</evidence>
<name>A0A0E9SEQ6_ANGAN</name>
<evidence type="ECO:0000256" key="1">
    <source>
        <dbReference type="SAM" id="SignalP"/>
    </source>
</evidence>
<sequence>MEWFRHLSHLQLTLIPQGVCAAHFQIWEHVKLRRPAAINAITGCMHTRTCRRMYAHFFYPQTHSRKTRVVILLK</sequence>
<dbReference type="EMBL" id="GBXM01068821">
    <property type="protein sequence ID" value="JAH39756.1"/>
    <property type="molecule type" value="Transcribed_RNA"/>
</dbReference>
<organism evidence="2">
    <name type="scientific">Anguilla anguilla</name>
    <name type="common">European freshwater eel</name>
    <name type="synonym">Muraena anguilla</name>
    <dbReference type="NCBI Taxonomy" id="7936"/>
    <lineage>
        <taxon>Eukaryota</taxon>
        <taxon>Metazoa</taxon>
        <taxon>Chordata</taxon>
        <taxon>Craniata</taxon>
        <taxon>Vertebrata</taxon>
        <taxon>Euteleostomi</taxon>
        <taxon>Actinopterygii</taxon>
        <taxon>Neopterygii</taxon>
        <taxon>Teleostei</taxon>
        <taxon>Anguilliformes</taxon>
        <taxon>Anguillidae</taxon>
        <taxon>Anguilla</taxon>
    </lineage>
</organism>
<reference evidence="2" key="1">
    <citation type="submission" date="2014-11" db="EMBL/GenBank/DDBJ databases">
        <authorList>
            <person name="Amaro Gonzalez C."/>
        </authorList>
    </citation>
    <scope>NUCLEOTIDE SEQUENCE</scope>
</reference>
<protein>
    <recommendedName>
        <fullName evidence="3">Secreted protein</fullName>
    </recommendedName>
</protein>
<feature type="signal peptide" evidence="1">
    <location>
        <begin position="1"/>
        <end position="21"/>
    </location>
</feature>
<feature type="chain" id="PRO_5002432446" description="Secreted protein" evidence="1">
    <location>
        <begin position="22"/>
        <end position="74"/>
    </location>
</feature>